<dbReference type="Proteomes" id="UP001265550">
    <property type="component" value="Unassembled WGS sequence"/>
</dbReference>
<dbReference type="SUPFAM" id="SSF54427">
    <property type="entry name" value="NTF2-like"/>
    <property type="match status" value="1"/>
</dbReference>
<protein>
    <recommendedName>
        <fullName evidence="3">Oxalurate catabolism protein HpxZ</fullName>
    </recommendedName>
</protein>
<dbReference type="RefSeq" id="WP_204734716.1">
    <property type="nucleotide sequence ID" value="NZ_JAVDWE010000011.1"/>
</dbReference>
<sequence length="124" mass="13873">MHINLPDVQADVTAAFERYEVALVTNDVAVLDELFWNSPHTLRYGATENLYGYDEIQAFRAGRPSAGLARTLGRTVITTYGTDFATANTEFHRAGNERVGRQSQTWLRTPEGWRVVSAHVSLMS</sequence>
<dbReference type="EMBL" id="JAVDWE010000011">
    <property type="protein sequence ID" value="MDR7096043.1"/>
    <property type="molecule type" value="Genomic_DNA"/>
</dbReference>
<proteinExistence type="predicted"/>
<evidence type="ECO:0000313" key="1">
    <source>
        <dbReference type="EMBL" id="MDR7096043.1"/>
    </source>
</evidence>
<reference evidence="1 2" key="1">
    <citation type="submission" date="2023-07" db="EMBL/GenBank/DDBJ databases">
        <title>Sorghum-associated microbial communities from plants grown in Nebraska, USA.</title>
        <authorList>
            <person name="Schachtman D."/>
        </authorList>
    </citation>
    <scope>NUCLEOTIDE SEQUENCE [LARGE SCALE GENOMIC DNA]</scope>
    <source>
        <strain evidence="1 2">BE240</strain>
    </source>
</reference>
<dbReference type="Gene3D" id="3.10.450.50">
    <property type="match status" value="1"/>
</dbReference>
<gene>
    <name evidence="1" type="ORF">J2X09_003796</name>
</gene>
<dbReference type="Pfam" id="PF11533">
    <property type="entry name" value="AtzH-like"/>
    <property type="match status" value="1"/>
</dbReference>
<evidence type="ECO:0008006" key="3">
    <source>
        <dbReference type="Google" id="ProtNLM"/>
    </source>
</evidence>
<keyword evidence="2" id="KW-1185">Reference proteome</keyword>
<name>A0ABU1VFS0_9BURK</name>
<dbReference type="NCBIfam" id="NF033625">
    <property type="entry name" value="HpxZ"/>
    <property type="match status" value="1"/>
</dbReference>
<organism evidence="1 2">
    <name type="scientific">Hydrogenophaga laconesensis</name>
    <dbReference type="NCBI Taxonomy" id="1805971"/>
    <lineage>
        <taxon>Bacteria</taxon>
        <taxon>Pseudomonadati</taxon>
        <taxon>Pseudomonadota</taxon>
        <taxon>Betaproteobacteria</taxon>
        <taxon>Burkholderiales</taxon>
        <taxon>Comamonadaceae</taxon>
        <taxon>Hydrogenophaga</taxon>
    </lineage>
</organism>
<dbReference type="InterPro" id="IPR024507">
    <property type="entry name" value="AtzH-like"/>
</dbReference>
<comment type="caution">
    <text evidence="1">The sequence shown here is derived from an EMBL/GenBank/DDBJ whole genome shotgun (WGS) entry which is preliminary data.</text>
</comment>
<accession>A0ABU1VFS0</accession>
<evidence type="ECO:0000313" key="2">
    <source>
        <dbReference type="Proteomes" id="UP001265550"/>
    </source>
</evidence>
<dbReference type="InterPro" id="IPR032710">
    <property type="entry name" value="NTF2-like_dom_sf"/>
</dbReference>